<protein>
    <submittedName>
        <fullName evidence="2">Uncharacterized protein</fullName>
    </submittedName>
</protein>
<feature type="region of interest" description="Disordered" evidence="1">
    <location>
        <begin position="1"/>
        <end position="24"/>
    </location>
</feature>
<evidence type="ECO:0000256" key="1">
    <source>
        <dbReference type="SAM" id="MobiDB-lite"/>
    </source>
</evidence>
<dbReference type="SUPFAM" id="SSF56349">
    <property type="entry name" value="DNA breaking-rejoining enzymes"/>
    <property type="match status" value="1"/>
</dbReference>
<dbReference type="Proteomes" id="UP000219338">
    <property type="component" value="Unassembled WGS sequence"/>
</dbReference>
<keyword evidence="3" id="KW-1185">Reference proteome</keyword>
<feature type="compositionally biased region" description="Low complexity" evidence="1">
    <location>
        <begin position="8"/>
        <end position="20"/>
    </location>
</feature>
<dbReference type="GO" id="GO:0003677">
    <property type="term" value="F:DNA binding"/>
    <property type="evidence" value="ECO:0007669"/>
    <property type="project" value="InterPro"/>
</dbReference>
<name>A0A284RHR8_ARMOS</name>
<dbReference type="STRING" id="47428.A0A284RHR8"/>
<proteinExistence type="predicted"/>
<dbReference type="EMBL" id="FUEG01000009">
    <property type="protein sequence ID" value="SJL08292.1"/>
    <property type="molecule type" value="Genomic_DNA"/>
</dbReference>
<dbReference type="InterPro" id="IPR038279">
    <property type="entry name" value="Ndc10_dom2_sf"/>
</dbReference>
<accession>A0A284RHR8</accession>
<dbReference type="AlphaFoldDB" id="A0A284RHR8"/>
<dbReference type="InterPro" id="IPR011010">
    <property type="entry name" value="DNA_brk_join_enz"/>
</dbReference>
<dbReference type="Gene3D" id="1.10.443.20">
    <property type="entry name" value="Centromere DNA-binding protein complex CBF3 subunit, domain 2"/>
    <property type="match status" value="1"/>
</dbReference>
<dbReference type="OrthoDB" id="3065555at2759"/>
<sequence>MPPPSNPTPAASSDPTTSPDITAPPCSSVASSLPLQLYTFDDSNHDMELVTVLPLKAHTPTTTLSAEGENTEMLQMAYSRLDGRTHANRLKWQEKMMSNKGTKVTYNRHLHNYKRFWTEAQSEDTSLGLISAHPITATKVSLFLEHEASRLKRKARTGEEIQESSIGHSHISQVINSLECHRKDHQHESEYQIWSRADEPKHVQEAHALKATRVSSDTYDDEQLLYAGLRDRAMILLSSSIAFRGDSACSLLWSDLELRRIPMINIGLDAKVPAIIFLADQGKTNKDGHLEEHAAFCHRVPELCSPVPDFVPDFSAGEYGRRKWYNYHVFNNSNRLDDEMSYDNHRKCVKDLYEREGIAITKVMHASRKFAGTWSCYHGSSHEDTKALGNWASKTDGSMPLYVDTLPISSMLSMSGWNGSKQESYILICRGLDVPSELLEGIFPWVEIEQAALESWKQQLGRKAEDPHAAVLYAKYPNCPLFDYYPFNTALFHSFAMSSIPSLNAAEQEGHHRLENLPEQISSSLRGIVTTFALENQKLNQALQEQCSMLKVMESCLITQDTNQTGPRKRRKVSPGVLSQISKAIPPPPIPLFPLVAASVETLQGSVSTTSPSLPISETTMSNSGELYVATVFRLSEDPHVRELQLKGIEMLEAEFGAFDVSDEWRPSYEFYQPRGSKQATIEDIWKEWSVGINSRISVERLGQYWDTRW</sequence>
<reference evidence="3" key="1">
    <citation type="journal article" date="2017" name="Nat. Ecol. Evol.">
        <title>Genome expansion and lineage-specific genetic innovations in the forest pathogenic fungi Armillaria.</title>
        <authorList>
            <person name="Sipos G."/>
            <person name="Prasanna A.N."/>
            <person name="Walter M.C."/>
            <person name="O'Connor E."/>
            <person name="Balint B."/>
            <person name="Krizsan K."/>
            <person name="Kiss B."/>
            <person name="Hess J."/>
            <person name="Varga T."/>
            <person name="Slot J."/>
            <person name="Riley R."/>
            <person name="Boka B."/>
            <person name="Rigling D."/>
            <person name="Barry K."/>
            <person name="Lee J."/>
            <person name="Mihaltcheva S."/>
            <person name="LaButti K."/>
            <person name="Lipzen A."/>
            <person name="Waldron R."/>
            <person name="Moloney N.M."/>
            <person name="Sperisen C."/>
            <person name="Kredics L."/>
            <person name="Vagvoelgyi C."/>
            <person name="Patrignani A."/>
            <person name="Fitzpatrick D."/>
            <person name="Nagy I."/>
            <person name="Doyle S."/>
            <person name="Anderson J.B."/>
            <person name="Grigoriev I.V."/>
            <person name="Gueldener U."/>
            <person name="Muensterkoetter M."/>
            <person name="Nagy L.G."/>
        </authorList>
    </citation>
    <scope>NUCLEOTIDE SEQUENCE [LARGE SCALE GENOMIC DNA]</scope>
    <source>
        <strain evidence="3">C18/9</strain>
    </source>
</reference>
<organism evidence="2 3">
    <name type="scientific">Armillaria ostoyae</name>
    <name type="common">Armillaria root rot fungus</name>
    <dbReference type="NCBI Taxonomy" id="47428"/>
    <lineage>
        <taxon>Eukaryota</taxon>
        <taxon>Fungi</taxon>
        <taxon>Dikarya</taxon>
        <taxon>Basidiomycota</taxon>
        <taxon>Agaricomycotina</taxon>
        <taxon>Agaricomycetes</taxon>
        <taxon>Agaricomycetidae</taxon>
        <taxon>Agaricales</taxon>
        <taxon>Marasmiineae</taxon>
        <taxon>Physalacriaceae</taxon>
        <taxon>Armillaria</taxon>
    </lineage>
</organism>
<evidence type="ECO:0000313" key="2">
    <source>
        <dbReference type="EMBL" id="SJL08292.1"/>
    </source>
</evidence>
<gene>
    <name evidence="2" type="ORF">ARMOST_11655</name>
</gene>
<evidence type="ECO:0000313" key="3">
    <source>
        <dbReference type="Proteomes" id="UP000219338"/>
    </source>
</evidence>